<dbReference type="EMBL" id="CP003587">
    <property type="protein sequence ID" value="AGY57714.1"/>
    <property type="molecule type" value="Genomic_DNA"/>
</dbReference>
<dbReference type="InterPro" id="IPR017972">
    <property type="entry name" value="Cyt_P450_CS"/>
</dbReference>
<dbReference type="Pfam" id="PF00067">
    <property type="entry name" value="p450"/>
    <property type="match status" value="1"/>
</dbReference>
<evidence type="ECO:0000256" key="7">
    <source>
        <dbReference type="RuleBase" id="RU000461"/>
    </source>
</evidence>
<keyword evidence="3 7" id="KW-0479">Metal-binding</keyword>
<dbReference type="OrthoDB" id="9801155at2"/>
<evidence type="ECO:0000256" key="1">
    <source>
        <dbReference type="ARBA" id="ARBA00010617"/>
    </source>
</evidence>
<evidence type="ECO:0000313" key="9">
    <source>
        <dbReference type="Proteomes" id="UP000017396"/>
    </source>
</evidence>
<keyword evidence="4 7" id="KW-0560">Oxidoreductase</keyword>
<accession>U5QJB5</accession>
<dbReference type="GO" id="GO:0005506">
    <property type="term" value="F:iron ion binding"/>
    <property type="evidence" value="ECO:0007669"/>
    <property type="project" value="InterPro"/>
</dbReference>
<evidence type="ECO:0000256" key="3">
    <source>
        <dbReference type="ARBA" id="ARBA00022723"/>
    </source>
</evidence>
<dbReference type="PRINTS" id="PR00359">
    <property type="entry name" value="BP450"/>
</dbReference>
<dbReference type="InterPro" id="IPR001128">
    <property type="entry name" value="Cyt_P450"/>
</dbReference>
<dbReference type="GO" id="GO:0020037">
    <property type="term" value="F:heme binding"/>
    <property type="evidence" value="ECO:0007669"/>
    <property type="project" value="InterPro"/>
</dbReference>
<comment type="similarity">
    <text evidence="1 7">Belongs to the cytochrome P450 family.</text>
</comment>
<keyword evidence="6 7" id="KW-0503">Monooxygenase</keyword>
<dbReference type="GO" id="GO:0004497">
    <property type="term" value="F:monooxygenase activity"/>
    <property type="evidence" value="ECO:0007669"/>
    <property type="project" value="UniProtKB-KW"/>
</dbReference>
<dbReference type="CDD" id="cd11029">
    <property type="entry name" value="CYP107-like"/>
    <property type="match status" value="1"/>
</dbReference>
<dbReference type="Proteomes" id="UP000017396">
    <property type="component" value="Chromosome"/>
</dbReference>
<dbReference type="FunFam" id="1.10.630.10:FF:000018">
    <property type="entry name" value="Cytochrome P450 monooxygenase"/>
    <property type="match status" value="1"/>
</dbReference>
<sequence length="402" mass="45328">MSRLESVQIASPAFKADPYPFYARLRAETPVYRVALPNKQPAWLVTRYDDVAALLKDPRFAKDRQNALTKKQMASQPQVPALFAPLTRNLLDSDDPDHARLRRLAQTAFTAKRIEVIVDRTQAACDERLDRLKGRRFDLMGEFALPVPVMVISELLGVPQADREKFGRWSKTLSQNTMTPMRMLLSFPHLVCFVRYLRRLIAQKQKQPQDDLVSALVQVQATGQLDEDELLAMVALLLTAGHETTTNLIGNGMLALLRHLDQFERLRAQPELIETAIEELLRFESPVEMSTNRYAREDLEIAGTPIARGELVLGVIASANRDESQFPDAHTLDIARRPNLHLAFGQGGHYCLGAALARLEGKIALETLLRRLPNLRLTQATNSLRWRRGLVLRGLESLAVSF</sequence>
<keyword evidence="5 7" id="KW-0408">Iron</keyword>
<dbReference type="KEGG" id="glj:GKIL_1468"/>
<dbReference type="InterPro" id="IPR002397">
    <property type="entry name" value="Cyt_P450_B"/>
</dbReference>
<gene>
    <name evidence="8" type="ORF">GKIL_1468</name>
</gene>
<evidence type="ECO:0000256" key="4">
    <source>
        <dbReference type="ARBA" id="ARBA00023002"/>
    </source>
</evidence>
<dbReference type="SUPFAM" id="SSF48264">
    <property type="entry name" value="Cytochrome P450"/>
    <property type="match status" value="1"/>
</dbReference>
<dbReference type="PANTHER" id="PTHR46696">
    <property type="entry name" value="P450, PUTATIVE (EUROFUNG)-RELATED"/>
    <property type="match status" value="1"/>
</dbReference>
<dbReference type="STRING" id="1183438.GKIL_1468"/>
<dbReference type="GO" id="GO:0016705">
    <property type="term" value="F:oxidoreductase activity, acting on paired donors, with incorporation or reduction of molecular oxygen"/>
    <property type="evidence" value="ECO:0007669"/>
    <property type="project" value="InterPro"/>
</dbReference>
<dbReference type="eggNOG" id="COG2124">
    <property type="taxonomic scope" value="Bacteria"/>
</dbReference>
<keyword evidence="9" id="KW-1185">Reference proteome</keyword>
<proteinExistence type="inferred from homology"/>
<dbReference type="InterPro" id="IPR036396">
    <property type="entry name" value="Cyt_P450_sf"/>
</dbReference>
<name>U5QJB5_GLOK1</name>
<organism evidence="8 9">
    <name type="scientific">Gloeobacter kilaueensis (strain ATCC BAA-2537 / CCAP 1431/1 / ULC 316 / JS1)</name>
    <dbReference type="NCBI Taxonomy" id="1183438"/>
    <lineage>
        <taxon>Bacteria</taxon>
        <taxon>Bacillati</taxon>
        <taxon>Cyanobacteriota</taxon>
        <taxon>Cyanophyceae</taxon>
        <taxon>Gloeobacterales</taxon>
        <taxon>Gloeobacteraceae</taxon>
        <taxon>Gloeobacter</taxon>
    </lineage>
</organism>
<protein>
    <submittedName>
        <fullName evidence="8">Cytochrome P450</fullName>
    </submittedName>
</protein>
<dbReference type="PROSITE" id="PS00086">
    <property type="entry name" value="CYTOCHROME_P450"/>
    <property type="match status" value="1"/>
</dbReference>
<dbReference type="HOGENOM" id="CLU_033716_1_0_3"/>
<dbReference type="RefSeq" id="WP_023172818.1">
    <property type="nucleotide sequence ID" value="NC_022600.1"/>
</dbReference>
<dbReference type="PANTHER" id="PTHR46696:SF1">
    <property type="entry name" value="CYTOCHROME P450 YJIB-RELATED"/>
    <property type="match status" value="1"/>
</dbReference>
<evidence type="ECO:0000256" key="5">
    <source>
        <dbReference type="ARBA" id="ARBA00023004"/>
    </source>
</evidence>
<evidence type="ECO:0000256" key="2">
    <source>
        <dbReference type="ARBA" id="ARBA00022617"/>
    </source>
</evidence>
<dbReference type="PATRIC" id="fig|1183438.3.peg.1446"/>
<evidence type="ECO:0000256" key="6">
    <source>
        <dbReference type="ARBA" id="ARBA00023033"/>
    </source>
</evidence>
<dbReference type="AlphaFoldDB" id="U5QJB5"/>
<dbReference type="PRINTS" id="PR00385">
    <property type="entry name" value="P450"/>
</dbReference>
<keyword evidence="2 7" id="KW-0349">Heme</keyword>
<evidence type="ECO:0000313" key="8">
    <source>
        <dbReference type="EMBL" id="AGY57714.1"/>
    </source>
</evidence>
<dbReference type="Gene3D" id="1.10.630.10">
    <property type="entry name" value="Cytochrome P450"/>
    <property type="match status" value="1"/>
</dbReference>
<reference evidence="8 9" key="1">
    <citation type="journal article" date="2013" name="PLoS ONE">
        <title>Cultivation and Complete Genome Sequencing of Gloeobacter kilaueensis sp. nov., from a Lava Cave in Kilauea Caldera, Hawai'i.</title>
        <authorList>
            <person name="Saw J.H."/>
            <person name="Schatz M."/>
            <person name="Brown M.V."/>
            <person name="Kunkel D.D."/>
            <person name="Foster J.S."/>
            <person name="Shick H."/>
            <person name="Christensen S."/>
            <person name="Hou S."/>
            <person name="Wan X."/>
            <person name="Donachie S.P."/>
        </authorList>
    </citation>
    <scope>NUCLEOTIDE SEQUENCE [LARGE SCALE GENOMIC DNA]</scope>
    <source>
        <strain evidence="9">JS</strain>
    </source>
</reference>